<evidence type="ECO:0008006" key="3">
    <source>
        <dbReference type="Google" id="ProtNLM"/>
    </source>
</evidence>
<evidence type="ECO:0000313" key="1">
    <source>
        <dbReference type="EMBL" id="MFD2248237.1"/>
    </source>
</evidence>
<gene>
    <name evidence="1" type="ORF">ACFSKP_18355</name>
</gene>
<comment type="caution">
    <text evidence="1">The sequence shown here is derived from an EMBL/GenBank/DDBJ whole genome shotgun (WGS) entry which is preliminary data.</text>
</comment>
<organism evidence="1 2">
    <name type="scientific">Pontibacter ruber</name>
    <dbReference type="NCBI Taxonomy" id="1343895"/>
    <lineage>
        <taxon>Bacteria</taxon>
        <taxon>Pseudomonadati</taxon>
        <taxon>Bacteroidota</taxon>
        <taxon>Cytophagia</taxon>
        <taxon>Cytophagales</taxon>
        <taxon>Hymenobacteraceae</taxon>
        <taxon>Pontibacter</taxon>
    </lineage>
</organism>
<dbReference type="Proteomes" id="UP001597374">
    <property type="component" value="Unassembled WGS sequence"/>
</dbReference>
<proteinExistence type="predicted"/>
<accession>A0ABW5D0S6</accession>
<evidence type="ECO:0000313" key="2">
    <source>
        <dbReference type="Proteomes" id="UP001597374"/>
    </source>
</evidence>
<reference evidence="2" key="1">
    <citation type="journal article" date="2019" name="Int. J. Syst. Evol. Microbiol.">
        <title>The Global Catalogue of Microorganisms (GCM) 10K type strain sequencing project: providing services to taxonomists for standard genome sequencing and annotation.</title>
        <authorList>
            <consortium name="The Broad Institute Genomics Platform"/>
            <consortium name="The Broad Institute Genome Sequencing Center for Infectious Disease"/>
            <person name="Wu L."/>
            <person name="Ma J."/>
        </authorList>
    </citation>
    <scope>NUCLEOTIDE SEQUENCE [LARGE SCALE GENOMIC DNA]</scope>
    <source>
        <strain evidence="2">CGMCC 4.1782</strain>
    </source>
</reference>
<dbReference type="RefSeq" id="WP_250431834.1">
    <property type="nucleotide sequence ID" value="NZ_JALPRR010000004.1"/>
</dbReference>
<name>A0ABW5D0S6_9BACT</name>
<protein>
    <recommendedName>
        <fullName evidence="3">BON domain-containing protein</fullName>
    </recommendedName>
</protein>
<dbReference type="EMBL" id="JBHUIM010000003">
    <property type="protein sequence ID" value="MFD2248237.1"/>
    <property type="molecule type" value="Genomic_DNA"/>
</dbReference>
<keyword evidence="2" id="KW-1185">Reference proteome</keyword>
<sequence>MGKRQVRVFRKDLEQRLPELLQQPAVQVVLRNKVVLTGALSSMEDKLQLTDKRSGKHDFTPDQIEEIIFDVEAPY</sequence>